<gene>
    <name evidence="7" type="ORF">BDY17DRAFT_302152</name>
</gene>
<dbReference type="Proteomes" id="UP000799767">
    <property type="component" value="Unassembled WGS sequence"/>
</dbReference>
<name>A0A6A6PKP2_9PEZI</name>
<dbReference type="EMBL" id="MU001639">
    <property type="protein sequence ID" value="KAF2480648.1"/>
    <property type="molecule type" value="Genomic_DNA"/>
</dbReference>
<evidence type="ECO:0000256" key="5">
    <source>
        <dbReference type="ARBA" id="ARBA00023002"/>
    </source>
</evidence>
<dbReference type="OrthoDB" id="66881at2759"/>
<keyword evidence="4" id="KW-0521">NADP</keyword>
<reference evidence="7" key="1">
    <citation type="journal article" date="2020" name="Stud. Mycol.">
        <title>101 Dothideomycetes genomes: a test case for predicting lifestyles and emergence of pathogens.</title>
        <authorList>
            <person name="Haridas S."/>
            <person name="Albert R."/>
            <person name="Binder M."/>
            <person name="Bloem J."/>
            <person name="Labutti K."/>
            <person name="Salamov A."/>
            <person name="Andreopoulos B."/>
            <person name="Baker S."/>
            <person name="Barry K."/>
            <person name="Bills G."/>
            <person name="Bluhm B."/>
            <person name="Cannon C."/>
            <person name="Castanera R."/>
            <person name="Culley D."/>
            <person name="Daum C."/>
            <person name="Ezra D."/>
            <person name="Gonzalez J."/>
            <person name="Henrissat B."/>
            <person name="Kuo A."/>
            <person name="Liang C."/>
            <person name="Lipzen A."/>
            <person name="Lutzoni F."/>
            <person name="Magnuson J."/>
            <person name="Mondo S."/>
            <person name="Nolan M."/>
            <person name="Ohm R."/>
            <person name="Pangilinan J."/>
            <person name="Park H.-J."/>
            <person name="Ramirez L."/>
            <person name="Alfaro M."/>
            <person name="Sun H."/>
            <person name="Tritt A."/>
            <person name="Yoshinaga Y."/>
            <person name="Zwiers L.-H."/>
            <person name="Turgeon B."/>
            <person name="Goodwin S."/>
            <person name="Spatafora J."/>
            <person name="Crous P."/>
            <person name="Grigoriev I."/>
        </authorList>
    </citation>
    <scope>NUCLEOTIDE SEQUENCE</scope>
    <source>
        <strain evidence="7">CBS 113389</strain>
    </source>
</reference>
<dbReference type="GO" id="GO:0050660">
    <property type="term" value="F:flavin adenine dinucleotide binding"/>
    <property type="evidence" value="ECO:0007669"/>
    <property type="project" value="InterPro"/>
</dbReference>
<dbReference type="FunFam" id="3.50.50.60:FF:000228">
    <property type="entry name" value="FAD-containing monooxygenase EthA"/>
    <property type="match status" value="1"/>
</dbReference>
<dbReference type="InterPro" id="IPR036188">
    <property type="entry name" value="FAD/NAD-bd_sf"/>
</dbReference>
<evidence type="ECO:0000256" key="6">
    <source>
        <dbReference type="ARBA" id="ARBA00023033"/>
    </source>
</evidence>
<evidence type="ECO:0000313" key="7">
    <source>
        <dbReference type="EMBL" id="KAF2480648.1"/>
    </source>
</evidence>
<keyword evidence="2" id="KW-0285">Flavoprotein</keyword>
<dbReference type="RefSeq" id="XP_033587218.1">
    <property type="nucleotide sequence ID" value="XM_033734365.1"/>
</dbReference>
<dbReference type="GeneID" id="54475367"/>
<keyword evidence="5" id="KW-0560">Oxidoreductase</keyword>
<dbReference type="GO" id="GO:0050661">
    <property type="term" value="F:NADP binding"/>
    <property type="evidence" value="ECO:0007669"/>
    <property type="project" value="InterPro"/>
</dbReference>
<keyword evidence="3" id="KW-0274">FAD</keyword>
<dbReference type="InterPro" id="IPR051820">
    <property type="entry name" value="FAD-binding_MO"/>
</dbReference>
<evidence type="ECO:0000256" key="2">
    <source>
        <dbReference type="ARBA" id="ARBA00022630"/>
    </source>
</evidence>
<dbReference type="AlphaFoldDB" id="A0A6A6PKP2"/>
<keyword evidence="8" id="KW-1185">Reference proteome</keyword>
<dbReference type="GO" id="GO:0004499">
    <property type="term" value="F:N,N-dimethylaniline monooxygenase activity"/>
    <property type="evidence" value="ECO:0007669"/>
    <property type="project" value="InterPro"/>
</dbReference>
<keyword evidence="6" id="KW-0503">Monooxygenase</keyword>
<dbReference type="Pfam" id="PF13450">
    <property type="entry name" value="NAD_binding_8"/>
    <property type="match status" value="1"/>
</dbReference>
<evidence type="ECO:0008006" key="9">
    <source>
        <dbReference type="Google" id="ProtNLM"/>
    </source>
</evidence>
<dbReference type="Pfam" id="PF00743">
    <property type="entry name" value="FMO-like"/>
    <property type="match status" value="1"/>
</dbReference>
<protein>
    <recommendedName>
        <fullName evidence="9">Monooxygenase</fullName>
    </recommendedName>
</protein>
<sequence>MAFEKGGENAYDVVIIGAGISGINFGYRLQERNPDLSYIILDGRHEMGGTWSLFQYPGIRSDSDLYTFGFPWRPWTEETSIAGGPLILNYLKESAQMYGIDKKILFHHQVNAANYSSEHKTWSFDVTANKTEKKTFRSKFVLLCTGYYDYHEPLKTVIPGIDDFKGKVIHPQFWPKDLDYANKNVVIVGSGATSVTVVPAMSRTASHVTMLQRSPSYILSTPSEDALERFIRRWFPVYYQHKLIRWKWIAVPFLLVTFCQYFPSLGKKMFRSATEPQLPPTVSYSPNFTPDYNPFEQRVCFCPDADFYRALRSGKASVETGVIEKVTADSVKLTSGKELHPDIIVTATGLKVRVGGGIDVSVDGKPYNVPEKYVWKGVMLQDLPNAAFVIGYVDASWTLGADATAQMICRMLNQMKKEGVDEIIPRLSDKEKNTMKDAPLLRLKSTYVKKGKDVLPKAADRGQWQARSYYWKDYLLAHYGDIKSSIEWNRS</sequence>
<dbReference type="InterPro" id="IPR020946">
    <property type="entry name" value="Flavin_mOase-like"/>
</dbReference>
<organism evidence="7 8">
    <name type="scientific">Neohortaea acidophila</name>
    <dbReference type="NCBI Taxonomy" id="245834"/>
    <lineage>
        <taxon>Eukaryota</taxon>
        <taxon>Fungi</taxon>
        <taxon>Dikarya</taxon>
        <taxon>Ascomycota</taxon>
        <taxon>Pezizomycotina</taxon>
        <taxon>Dothideomycetes</taxon>
        <taxon>Dothideomycetidae</taxon>
        <taxon>Mycosphaerellales</taxon>
        <taxon>Teratosphaeriaceae</taxon>
        <taxon>Neohortaea</taxon>
    </lineage>
</organism>
<evidence type="ECO:0000313" key="8">
    <source>
        <dbReference type="Proteomes" id="UP000799767"/>
    </source>
</evidence>
<dbReference type="Gene3D" id="3.50.50.60">
    <property type="entry name" value="FAD/NAD(P)-binding domain"/>
    <property type="match status" value="3"/>
</dbReference>
<evidence type="ECO:0000256" key="4">
    <source>
        <dbReference type="ARBA" id="ARBA00022857"/>
    </source>
</evidence>
<proteinExistence type="predicted"/>
<comment type="cofactor">
    <cofactor evidence="1">
        <name>FAD</name>
        <dbReference type="ChEBI" id="CHEBI:57692"/>
    </cofactor>
</comment>
<evidence type="ECO:0000256" key="3">
    <source>
        <dbReference type="ARBA" id="ARBA00022827"/>
    </source>
</evidence>
<dbReference type="PANTHER" id="PTHR43872:SF1">
    <property type="entry name" value="MONOOXYGENASE, PUTATIVE (AFU_ORTHOLOGUE AFUA_8G02570)-RELATED"/>
    <property type="match status" value="1"/>
</dbReference>
<evidence type="ECO:0000256" key="1">
    <source>
        <dbReference type="ARBA" id="ARBA00001974"/>
    </source>
</evidence>
<dbReference type="PANTHER" id="PTHR43872">
    <property type="entry name" value="MONOOXYGENASE, PUTATIVE (AFU_ORTHOLOGUE AFUA_8G02570)-RELATED"/>
    <property type="match status" value="1"/>
</dbReference>
<dbReference type="SUPFAM" id="SSF51905">
    <property type="entry name" value="FAD/NAD(P)-binding domain"/>
    <property type="match status" value="2"/>
</dbReference>
<accession>A0A6A6PKP2</accession>